<comment type="cofactor">
    <cofactor evidence="12">
        <name>Zn(2+)</name>
        <dbReference type="ChEBI" id="CHEBI:29105"/>
    </cofactor>
    <text evidence="12">Binds 1 zinc ion per subunit.</text>
</comment>
<dbReference type="Proteomes" id="UP000322454">
    <property type="component" value="Unassembled WGS sequence"/>
</dbReference>
<dbReference type="CDD" id="cd07336">
    <property type="entry name" value="M48B_HtpX_like"/>
    <property type="match status" value="1"/>
</dbReference>
<evidence type="ECO:0000313" key="14">
    <source>
        <dbReference type="EMBL" id="RZV38334.1"/>
    </source>
</evidence>
<keyword evidence="11 12" id="KW-0472">Membrane</keyword>
<evidence type="ECO:0000256" key="3">
    <source>
        <dbReference type="ARBA" id="ARBA00022475"/>
    </source>
</evidence>
<dbReference type="GO" id="GO:0006508">
    <property type="term" value="P:proteolysis"/>
    <property type="evidence" value="ECO:0007669"/>
    <property type="project" value="UniProtKB-KW"/>
</dbReference>
<dbReference type="GO" id="GO:0004222">
    <property type="term" value="F:metalloendopeptidase activity"/>
    <property type="evidence" value="ECO:0007669"/>
    <property type="project" value="UniProtKB-UniRule"/>
</dbReference>
<proteinExistence type="inferred from homology"/>
<evidence type="ECO:0000256" key="8">
    <source>
        <dbReference type="ARBA" id="ARBA00022833"/>
    </source>
</evidence>
<keyword evidence="7 12" id="KW-0378">Hydrolase</keyword>
<dbReference type="InterPro" id="IPR022919">
    <property type="entry name" value="Pept_M48_protease_HtpX"/>
</dbReference>
<evidence type="ECO:0000256" key="1">
    <source>
        <dbReference type="ARBA" id="ARBA00004651"/>
    </source>
</evidence>
<feature type="binding site" evidence="12">
    <location>
        <position position="134"/>
    </location>
    <ligand>
        <name>Zn(2+)</name>
        <dbReference type="ChEBI" id="CHEBI:29105"/>
        <note>catalytic</note>
    </ligand>
</feature>
<organism evidence="14 15">
    <name type="scientific">Candidatus Acidulodesulfobacterium acidiphilum</name>
    <dbReference type="NCBI Taxonomy" id="2597224"/>
    <lineage>
        <taxon>Bacteria</taxon>
        <taxon>Deltaproteobacteria</taxon>
        <taxon>Candidatus Acidulodesulfobacterales</taxon>
        <taxon>Candidatus Acidulodesulfobacterium</taxon>
    </lineage>
</organism>
<dbReference type="Gene3D" id="3.30.2010.10">
    <property type="entry name" value="Metalloproteases ('zincins'), catalytic domain"/>
    <property type="match status" value="1"/>
</dbReference>
<evidence type="ECO:0000256" key="4">
    <source>
        <dbReference type="ARBA" id="ARBA00022670"/>
    </source>
</evidence>
<accession>A0A520XAW1</accession>
<gene>
    <name evidence="12 14" type="primary">htpX</name>
    <name evidence="14" type="ORF">EVJ48_07225</name>
</gene>
<dbReference type="InterPro" id="IPR001915">
    <property type="entry name" value="Peptidase_M48"/>
</dbReference>
<evidence type="ECO:0000256" key="10">
    <source>
        <dbReference type="ARBA" id="ARBA00023049"/>
    </source>
</evidence>
<feature type="transmembrane region" description="Helical" evidence="12">
    <location>
        <begin position="30"/>
        <end position="47"/>
    </location>
</feature>
<dbReference type="AlphaFoldDB" id="A0A520XAW1"/>
<comment type="similarity">
    <text evidence="2 12">Belongs to the peptidase M48B family.</text>
</comment>
<keyword evidence="5 12" id="KW-0812">Transmembrane</keyword>
<keyword evidence="8 12" id="KW-0862">Zinc</keyword>
<evidence type="ECO:0000313" key="15">
    <source>
        <dbReference type="Proteomes" id="UP000322454"/>
    </source>
</evidence>
<evidence type="ECO:0000256" key="6">
    <source>
        <dbReference type="ARBA" id="ARBA00022723"/>
    </source>
</evidence>
<keyword evidence="3 12" id="KW-1003">Cell membrane</keyword>
<dbReference type="NCBIfam" id="NF002826">
    <property type="entry name" value="PRK03001.1"/>
    <property type="match status" value="1"/>
</dbReference>
<evidence type="ECO:0000256" key="12">
    <source>
        <dbReference type="HAMAP-Rule" id="MF_00188"/>
    </source>
</evidence>
<feature type="binding site" evidence="12">
    <location>
        <position position="130"/>
    </location>
    <ligand>
        <name>Zn(2+)</name>
        <dbReference type="ChEBI" id="CHEBI:29105"/>
        <note>catalytic</note>
    </ligand>
</feature>
<evidence type="ECO:0000259" key="13">
    <source>
        <dbReference type="Pfam" id="PF01435"/>
    </source>
</evidence>
<name>A0A520XAW1_9DELT</name>
<dbReference type="PANTHER" id="PTHR43221:SF1">
    <property type="entry name" value="PROTEASE HTPX"/>
    <property type="match status" value="1"/>
</dbReference>
<evidence type="ECO:0000256" key="5">
    <source>
        <dbReference type="ARBA" id="ARBA00022692"/>
    </source>
</evidence>
<sequence>MNYFKTFLLMLVLTGILIFAGGAIGGEQGMVIALIFAAVMNLGTYWFSDKVVLSMYHAVPVTEAEYPELYSIVRNLAARGNIPMPKVYIVDEETPNAFATGRNPNHAAVCVTTGIMKILNANELSGVIGHELTHVKNRDILISSIAATVAGAISMLAWMAEWGAMFGGFGGRSDDREGNIIGIIAMAIIAPLIATMIQLAISRQREYAADKGGAMLSGNPMYLASALNKLEAGNEEEPMQANQMTHATAHMFIVNPLRGGAFKSLFSTHPSTEDRIEKLKEMARGGI</sequence>
<evidence type="ECO:0000256" key="9">
    <source>
        <dbReference type="ARBA" id="ARBA00022989"/>
    </source>
</evidence>
<dbReference type="PANTHER" id="PTHR43221">
    <property type="entry name" value="PROTEASE HTPX"/>
    <property type="match status" value="1"/>
</dbReference>
<dbReference type="Pfam" id="PF01435">
    <property type="entry name" value="Peptidase_M48"/>
    <property type="match status" value="1"/>
</dbReference>
<keyword evidence="6 12" id="KW-0479">Metal-binding</keyword>
<reference evidence="14 15" key="1">
    <citation type="submission" date="2019-01" db="EMBL/GenBank/DDBJ databases">
        <title>Insights into ecological role of a new deltaproteobacterial order Candidatus Sinidesulfobacterales (Sva0485) by metagenomics and metatranscriptomics.</title>
        <authorList>
            <person name="Tan S."/>
            <person name="Liu J."/>
            <person name="Fang Y."/>
            <person name="Hedlund B."/>
            <person name="Lian Z.-H."/>
            <person name="Huang L.-Y."/>
            <person name="Li J.-T."/>
            <person name="Huang L.-N."/>
            <person name="Li W.-J."/>
            <person name="Jiang H.-C."/>
            <person name="Dong H.-L."/>
            <person name="Shu W.-S."/>
        </authorList>
    </citation>
    <scope>NUCLEOTIDE SEQUENCE [LARGE SCALE GENOMIC DNA]</scope>
    <source>
        <strain evidence="14">AP4</strain>
    </source>
</reference>
<feature type="transmembrane region" description="Helical" evidence="12">
    <location>
        <begin position="140"/>
        <end position="160"/>
    </location>
</feature>
<dbReference type="EMBL" id="SHMQ01000020">
    <property type="protein sequence ID" value="RZV38334.1"/>
    <property type="molecule type" value="Genomic_DNA"/>
</dbReference>
<feature type="domain" description="Peptidase M48" evidence="13">
    <location>
        <begin position="65"/>
        <end position="282"/>
    </location>
</feature>
<feature type="transmembrane region" description="Helical" evidence="12">
    <location>
        <begin position="180"/>
        <end position="201"/>
    </location>
</feature>
<keyword evidence="10 12" id="KW-0482">Metalloprotease</keyword>
<evidence type="ECO:0000256" key="2">
    <source>
        <dbReference type="ARBA" id="ARBA00009779"/>
    </source>
</evidence>
<evidence type="ECO:0000256" key="7">
    <source>
        <dbReference type="ARBA" id="ARBA00022801"/>
    </source>
</evidence>
<keyword evidence="4 12" id="KW-0645">Protease</keyword>
<comment type="subcellular location">
    <subcellularLocation>
        <location evidence="1 12">Cell membrane</location>
        <topology evidence="1 12">Multi-pass membrane protein</topology>
    </subcellularLocation>
</comment>
<dbReference type="GO" id="GO:0008270">
    <property type="term" value="F:zinc ion binding"/>
    <property type="evidence" value="ECO:0007669"/>
    <property type="project" value="UniProtKB-UniRule"/>
</dbReference>
<protein>
    <recommendedName>
        <fullName evidence="12">Protease HtpX homolog</fullName>
        <ecNumber evidence="12">3.4.24.-</ecNumber>
    </recommendedName>
</protein>
<feature type="transmembrane region" description="Helical" evidence="12">
    <location>
        <begin position="7"/>
        <end position="24"/>
    </location>
</feature>
<dbReference type="GO" id="GO:0005886">
    <property type="term" value="C:plasma membrane"/>
    <property type="evidence" value="ECO:0007669"/>
    <property type="project" value="UniProtKB-SubCell"/>
</dbReference>
<dbReference type="HAMAP" id="MF_00188">
    <property type="entry name" value="Pept_M48_protease_HtpX"/>
    <property type="match status" value="1"/>
</dbReference>
<comment type="caution">
    <text evidence="14">The sequence shown here is derived from an EMBL/GenBank/DDBJ whole genome shotgun (WGS) entry which is preliminary data.</text>
</comment>
<dbReference type="InterPro" id="IPR050083">
    <property type="entry name" value="HtpX_protease"/>
</dbReference>
<feature type="active site" evidence="12">
    <location>
        <position position="131"/>
    </location>
</feature>
<dbReference type="EC" id="3.4.24.-" evidence="12"/>
<evidence type="ECO:0000256" key="11">
    <source>
        <dbReference type="ARBA" id="ARBA00023136"/>
    </source>
</evidence>
<feature type="binding site" evidence="12">
    <location>
        <position position="206"/>
    </location>
    <ligand>
        <name>Zn(2+)</name>
        <dbReference type="ChEBI" id="CHEBI:29105"/>
        <note>catalytic</note>
    </ligand>
</feature>
<keyword evidence="9 12" id="KW-1133">Transmembrane helix</keyword>